<feature type="transmembrane region" description="Helical" evidence="5">
    <location>
        <begin position="43"/>
        <end position="61"/>
    </location>
</feature>
<dbReference type="Proteomes" id="UP001589647">
    <property type="component" value="Unassembled WGS sequence"/>
</dbReference>
<evidence type="ECO:0000256" key="1">
    <source>
        <dbReference type="ARBA" id="ARBA00004141"/>
    </source>
</evidence>
<dbReference type="Pfam" id="PF01758">
    <property type="entry name" value="SBF"/>
    <property type="match status" value="1"/>
</dbReference>
<feature type="transmembrane region" description="Helical" evidence="5">
    <location>
        <begin position="141"/>
        <end position="168"/>
    </location>
</feature>
<evidence type="ECO:0000256" key="2">
    <source>
        <dbReference type="ARBA" id="ARBA00022692"/>
    </source>
</evidence>
<proteinExistence type="predicted"/>
<name>A0ABV5IZU2_9ACTN</name>
<feature type="transmembrane region" description="Helical" evidence="5">
    <location>
        <begin position="109"/>
        <end position="129"/>
    </location>
</feature>
<evidence type="ECO:0000256" key="4">
    <source>
        <dbReference type="ARBA" id="ARBA00023136"/>
    </source>
</evidence>
<evidence type="ECO:0000256" key="3">
    <source>
        <dbReference type="ARBA" id="ARBA00022989"/>
    </source>
</evidence>
<dbReference type="InterPro" id="IPR004710">
    <property type="entry name" value="Bilac:Na_transpt"/>
</dbReference>
<dbReference type="RefSeq" id="WP_189651198.1">
    <property type="nucleotide sequence ID" value="NZ_BMRC01000018.1"/>
</dbReference>
<dbReference type="Gene3D" id="1.20.1530.20">
    <property type="match status" value="1"/>
</dbReference>
<evidence type="ECO:0000313" key="7">
    <source>
        <dbReference type="Proteomes" id="UP001589647"/>
    </source>
</evidence>
<feature type="transmembrane region" description="Helical" evidence="5">
    <location>
        <begin position="256"/>
        <end position="274"/>
    </location>
</feature>
<comment type="subcellular location">
    <subcellularLocation>
        <location evidence="1">Membrane</location>
        <topology evidence="1">Multi-pass membrane protein</topology>
    </subcellularLocation>
</comment>
<evidence type="ECO:0000313" key="6">
    <source>
        <dbReference type="EMBL" id="MFB9210098.1"/>
    </source>
</evidence>
<feature type="transmembrane region" description="Helical" evidence="5">
    <location>
        <begin position="188"/>
        <end position="209"/>
    </location>
</feature>
<organism evidence="6 7">
    <name type="scientific">Nonomuraea spiralis</name>
    <dbReference type="NCBI Taxonomy" id="46182"/>
    <lineage>
        <taxon>Bacteria</taxon>
        <taxon>Bacillati</taxon>
        <taxon>Actinomycetota</taxon>
        <taxon>Actinomycetes</taxon>
        <taxon>Streptosporangiales</taxon>
        <taxon>Streptosporangiaceae</taxon>
        <taxon>Nonomuraea</taxon>
    </lineage>
</organism>
<feature type="transmembrane region" description="Helical" evidence="5">
    <location>
        <begin position="82"/>
        <end position="103"/>
    </location>
</feature>
<keyword evidence="4 5" id="KW-0472">Membrane</keyword>
<evidence type="ECO:0000256" key="5">
    <source>
        <dbReference type="SAM" id="Phobius"/>
    </source>
</evidence>
<accession>A0ABV5IZU2</accession>
<keyword evidence="3 5" id="KW-1133">Transmembrane helix</keyword>
<feature type="transmembrane region" description="Helical" evidence="5">
    <location>
        <begin position="230"/>
        <end position="250"/>
    </location>
</feature>
<dbReference type="InterPro" id="IPR002657">
    <property type="entry name" value="BilAc:Na_symport/Acr3"/>
</dbReference>
<dbReference type="InterPro" id="IPR038770">
    <property type="entry name" value="Na+/solute_symporter_sf"/>
</dbReference>
<reference evidence="6 7" key="1">
    <citation type="submission" date="2024-09" db="EMBL/GenBank/DDBJ databases">
        <authorList>
            <person name="Sun Q."/>
            <person name="Mori K."/>
        </authorList>
    </citation>
    <scope>NUCLEOTIDE SEQUENCE [LARGE SCALE GENOMIC DNA]</scope>
    <source>
        <strain evidence="6 7">CCM 3426</strain>
    </source>
</reference>
<gene>
    <name evidence="6" type="ORF">ACFFV7_53570</name>
</gene>
<sequence>MMSRVVGAVQRRLLALMIVCYLLAAVVPRPGEALRAMALGSGGPVTVPMVLLAVMLSTAGLGVRVRDLRTVAGRPLRLASGVAMNALLPVVLLPVAAICLRAWPDAAEVECLAVGLLLVLAMPIAGGAASWGQNAGGNVPLVVAMVVGSTLLSPVTVPWGLTVSAALVGPGGARSLDDTARLDGLAGTAGAGAFALALIVLPSLAGILGRAMLGERRAARIAPTIKLVNIVNILLLCYLNASGALGQALSPPDPDFLALAVGVAGAVCCLSFLVGRWMSRWTRCDTPDGISLTFATGMNNTSAAAVLATGWFAHRPQVLVPILAYSLLQKLAASLFGTRPPSPPTAPVVSPPAPS</sequence>
<keyword evidence="2 5" id="KW-0812">Transmembrane</keyword>
<comment type="caution">
    <text evidence="6">The sequence shown here is derived from an EMBL/GenBank/DDBJ whole genome shotgun (WGS) entry which is preliminary data.</text>
</comment>
<dbReference type="PANTHER" id="PTHR10361:SF28">
    <property type="entry name" value="P3 PROTEIN-RELATED"/>
    <property type="match status" value="1"/>
</dbReference>
<protein>
    <submittedName>
        <fullName evidence="6">Bile acid:sodium symporter family protein</fullName>
    </submittedName>
</protein>
<keyword evidence="7" id="KW-1185">Reference proteome</keyword>
<dbReference type="EMBL" id="JBHMEI010000111">
    <property type="protein sequence ID" value="MFB9210098.1"/>
    <property type="molecule type" value="Genomic_DNA"/>
</dbReference>
<dbReference type="PANTHER" id="PTHR10361">
    <property type="entry name" value="SODIUM-BILE ACID COTRANSPORTER"/>
    <property type="match status" value="1"/>
</dbReference>